<dbReference type="Pfam" id="PF13649">
    <property type="entry name" value="Methyltransf_25"/>
    <property type="match status" value="1"/>
</dbReference>
<dbReference type="CDD" id="cd02440">
    <property type="entry name" value="AdoMet_MTases"/>
    <property type="match status" value="1"/>
</dbReference>
<feature type="domain" description="Methyltransferase" evidence="1">
    <location>
        <begin position="60"/>
        <end position="157"/>
    </location>
</feature>
<keyword evidence="2" id="KW-0808">Transferase</keyword>
<organism evidence="2 3">
    <name type="scientific">Terriglobus roseus</name>
    <dbReference type="NCBI Taxonomy" id="392734"/>
    <lineage>
        <taxon>Bacteria</taxon>
        <taxon>Pseudomonadati</taxon>
        <taxon>Acidobacteriota</taxon>
        <taxon>Terriglobia</taxon>
        <taxon>Terriglobales</taxon>
        <taxon>Acidobacteriaceae</taxon>
        <taxon>Terriglobus</taxon>
    </lineage>
</organism>
<dbReference type="InterPro" id="IPR029063">
    <property type="entry name" value="SAM-dependent_MTases_sf"/>
</dbReference>
<dbReference type="Gene3D" id="3.40.50.150">
    <property type="entry name" value="Vaccinia Virus protein VP39"/>
    <property type="match status" value="1"/>
</dbReference>
<dbReference type="AlphaFoldDB" id="A0A1H4NXA2"/>
<proteinExistence type="predicted"/>
<dbReference type="GO" id="GO:0032259">
    <property type="term" value="P:methylation"/>
    <property type="evidence" value="ECO:0007669"/>
    <property type="project" value="UniProtKB-KW"/>
</dbReference>
<protein>
    <submittedName>
        <fullName evidence="2">Methyltransferase domain-containing protein</fullName>
    </submittedName>
</protein>
<reference evidence="2 3" key="1">
    <citation type="submission" date="2016-10" db="EMBL/GenBank/DDBJ databases">
        <authorList>
            <person name="de Groot N.N."/>
        </authorList>
    </citation>
    <scope>NUCLEOTIDE SEQUENCE [LARGE SCALE GENOMIC DNA]</scope>
    <source>
        <strain evidence="2 3">AB35.6</strain>
    </source>
</reference>
<sequence>MMDFASRAHLSEWMDEPCTYEDFRACLMDLEQVNRLTFAYRPTLDWLGKVIGQEKRTLHIVDVGSGGGDMLRMVESWAKRNNLAVRLTGIDLNPYAARAAAERTPRRSKIAWVTGDAFSYRPDVPIDLVLSSLFTHHLADEEIVRFLAWMERVTERGWFINDLHREPFPYFGFQLLARVMRWHRFVQHDGPISIRRAFRHDDWTRYLTAANVSARAAHLVTYRPARLCVSRVKV</sequence>
<dbReference type="GO" id="GO:0008168">
    <property type="term" value="F:methyltransferase activity"/>
    <property type="evidence" value="ECO:0007669"/>
    <property type="project" value="UniProtKB-KW"/>
</dbReference>
<name>A0A1H4NXA2_9BACT</name>
<evidence type="ECO:0000313" key="3">
    <source>
        <dbReference type="Proteomes" id="UP000182409"/>
    </source>
</evidence>
<dbReference type="SUPFAM" id="SSF53335">
    <property type="entry name" value="S-adenosyl-L-methionine-dependent methyltransferases"/>
    <property type="match status" value="1"/>
</dbReference>
<dbReference type="InterPro" id="IPR041698">
    <property type="entry name" value="Methyltransf_25"/>
</dbReference>
<gene>
    <name evidence="2" type="ORF">SAMN05443244_2388</name>
</gene>
<keyword evidence="2" id="KW-0489">Methyltransferase</keyword>
<dbReference type="EMBL" id="FNSD01000001">
    <property type="protein sequence ID" value="SEB99793.1"/>
    <property type="molecule type" value="Genomic_DNA"/>
</dbReference>
<evidence type="ECO:0000259" key="1">
    <source>
        <dbReference type="Pfam" id="PF13649"/>
    </source>
</evidence>
<dbReference type="Proteomes" id="UP000182409">
    <property type="component" value="Unassembled WGS sequence"/>
</dbReference>
<evidence type="ECO:0000313" key="2">
    <source>
        <dbReference type="EMBL" id="SEB99793.1"/>
    </source>
</evidence>
<accession>A0A1H4NXA2</accession>